<gene>
    <name evidence="3" type="ORF">I9W95_10720</name>
</gene>
<evidence type="ECO:0000256" key="1">
    <source>
        <dbReference type="SAM" id="SignalP"/>
    </source>
</evidence>
<feature type="chain" id="PRO_5045482976" evidence="1">
    <location>
        <begin position="20"/>
        <end position="161"/>
    </location>
</feature>
<evidence type="ECO:0000313" key="3">
    <source>
        <dbReference type="EMBL" id="MCA6064080.1"/>
    </source>
</evidence>
<keyword evidence="1" id="KW-0732">Signal</keyword>
<reference evidence="3 4" key="1">
    <citation type="submission" date="2020-12" db="EMBL/GenBank/DDBJ databases">
        <title>Novel Thalassolituus-related marine hydrocarbonoclastic bacteria mediated algae-derived hydrocarbons mineralization in twilight zone of the northern South China Sea.</title>
        <authorList>
            <person name="Dong C."/>
        </authorList>
    </citation>
    <scope>NUCLEOTIDE SEQUENCE [LARGE SCALE GENOMIC DNA]</scope>
    <source>
        <strain evidence="3 4">IMCC1826</strain>
    </source>
</reference>
<keyword evidence="4" id="KW-1185">Reference proteome</keyword>
<sequence length="161" mass="18005">MIRSTLLVLSLMAPALVLADDARVIPAEDAAACRLLAKQECKTNEDKGLAYCQQWHQHQARKQNADAVVLADADTFIRKRPSLNGVKTVTTTIVPAAYYYCGFEPLTRRKGEGKEAVAPVSGTEHHNRFEQRLLTLQKLKDKGLISAEEYAQKRQQILDEL</sequence>
<comment type="caution">
    <text evidence="3">The sequence shown here is derived from an EMBL/GenBank/DDBJ whole genome shotgun (WGS) entry which is preliminary data.</text>
</comment>
<dbReference type="InterPro" id="IPR018649">
    <property type="entry name" value="SHOCT"/>
</dbReference>
<dbReference type="Pfam" id="PF09851">
    <property type="entry name" value="SHOCT"/>
    <property type="match status" value="1"/>
</dbReference>
<name>A0ABS7ZU48_9GAMM</name>
<dbReference type="Proteomes" id="UP000714380">
    <property type="component" value="Unassembled WGS sequence"/>
</dbReference>
<protein>
    <submittedName>
        <fullName evidence="3">SHOCT domain-containing protein</fullName>
    </submittedName>
</protein>
<feature type="domain" description="SHOCT" evidence="2">
    <location>
        <begin position="132"/>
        <end position="158"/>
    </location>
</feature>
<proteinExistence type="predicted"/>
<dbReference type="EMBL" id="JAEDAH010000053">
    <property type="protein sequence ID" value="MCA6064080.1"/>
    <property type="molecule type" value="Genomic_DNA"/>
</dbReference>
<feature type="signal peptide" evidence="1">
    <location>
        <begin position="1"/>
        <end position="19"/>
    </location>
</feature>
<evidence type="ECO:0000259" key="2">
    <source>
        <dbReference type="Pfam" id="PF09851"/>
    </source>
</evidence>
<dbReference type="RefSeq" id="WP_225674708.1">
    <property type="nucleotide sequence ID" value="NZ_JAEDAH010000053.1"/>
</dbReference>
<organism evidence="3 4">
    <name type="scientific">Thalassolituus marinus</name>
    <dbReference type="NCBI Taxonomy" id="671053"/>
    <lineage>
        <taxon>Bacteria</taxon>
        <taxon>Pseudomonadati</taxon>
        <taxon>Pseudomonadota</taxon>
        <taxon>Gammaproteobacteria</taxon>
        <taxon>Oceanospirillales</taxon>
        <taxon>Oceanospirillaceae</taxon>
        <taxon>Thalassolituus</taxon>
    </lineage>
</organism>
<accession>A0ABS7ZU48</accession>
<evidence type="ECO:0000313" key="4">
    <source>
        <dbReference type="Proteomes" id="UP000714380"/>
    </source>
</evidence>